<protein>
    <submittedName>
        <fullName evidence="1">Uncharacterized protein</fullName>
    </submittedName>
</protein>
<evidence type="ECO:0000313" key="1">
    <source>
        <dbReference type="EMBL" id="ABZ85113.1"/>
    </source>
</evidence>
<dbReference type="HOGENOM" id="CLU_2601236_0_0_9"/>
<sequence length="79" mass="8564">MSIERIKGNVDGVARNRLERLTGMLELQMDANLLLAPEVGKELVSVRPAWALSLGWKSRTPKVAVGVSLRQGCPPRGGI</sequence>
<dbReference type="AlphaFoldDB" id="B0TB02"/>
<dbReference type="EMBL" id="CP000930">
    <property type="protein sequence ID" value="ABZ85113.1"/>
    <property type="molecule type" value="Genomic_DNA"/>
</dbReference>
<dbReference type="RefSeq" id="WP_012283605.1">
    <property type="nucleotide sequence ID" value="NC_010337.2"/>
</dbReference>
<evidence type="ECO:0000313" key="2">
    <source>
        <dbReference type="Proteomes" id="UP000008550"/>
    </source>
</evidence>
<keyword evidence="2" id="KW-1185">Reference proteome</keyword>
<gene>
    <name evidence="1" type="ORF">HM1_2575</name>
</gene>
<accession>B0TB02</accession>
<dbReference type="Proteomes" id="UP000008550">
    <property type="component" value="Chromosome"/>
</dbReference>
<name>B0TB02_HELMI</name>
<organism evidence="1 2">
    <name type="scientific">Heliobacterium modesticaldum (strain ATCC 51547 / Ice1)</name>
    <dbReference type="NCBI Taxonomy" id="498761"/>
    <lineage>
        <taxon>Bacteria</taxon>
        <taxon>Bacillati</taxon>
        <taxon>Bacillota</taxon>
        <taxon>Clostridia</taxon>
        <taxon>Eubacteriales</taxon>
        <taxon>Heliobacteriaceae</taxon>
        <taxon>Heliomicrobium</taxon>
    </lineage>
</organism>
<reference evidence="1 2" key="1">
    <citation type="journal article" date="2008" name="J. Bacteriol.">
        <title>The genome of Heliobacterium modesticaldum, a phototrophic representative of the Firmicutes containing the simplest photosynthetic apparatus.</title>
        <authorList>
            <person name="Sattley W.M."/>
            <person name="Madigan M.T."/>
            <person name="Swingley W.D."/>
            <person name="Cheung P.C."/>
            <person name="Clocksin K.M."/>
            <person name="Conrad A.L."/>
            <person name="Dejesa L.C."/>
            <person name="Honchak B.M."/>
            <person name="Jung D.O."/>
            <person name="Karbach L.E."/>
            <person name="Kurdoglu A."/>
            <person name="Lahiri S."/>
            <person name="Mastrian S.D."/>
            <person name="Page L.E."/>
            <person name="Taylor H.L."/>
            <person name="Wang Z.T."/>
            <person name="Raymond J."/>
            <person name="Chen M."/>
            <person name="Blankenship R.E."/>
            <person name="Touchman J.W."/>
        </authorList>
    </citation>
    <scope>NUCLEOTIDE SEQUENCE [LARGE SCALE GENOMIC DNA]</scope>
    <source>
        <strain evidence="2">ATCC 51547 / Ice1</strain>
    </source>
</reference>
<proteinExistence type="predicted"/>
<dbReference type="KEGG" id="hmo:HM1_2575"/>